<keyword evidence="2" id="KW-1185">Reference proteome</keyword>
<evidence type="ECO:0000313" key="2">
    <source>
        <dbReference type="Proteomes" id="UP001060215"/>
    </source>
</evidence>
<evidence type="ECO:0000313" key="1">
    <source>
        <dbReference type="EMBL" id="KAI7998013.1"/>
    </source>
</evidence>
<comment type="caution">
    <text evidence="1">The sequence shown here is derived from an EMBL/GenBank/DDBJ whole genome shotgun (WGS) entry which is preliminary data.</text>
</comment>
<gene>
    <name evidence="1" type="ORF">LOK49_LG10G00015</name>
</gene>
<dbReference type="EMBL" id="CM045767">
    <property type="protein sequence ID" value="KAI7998013.1"/>
    <property type="molecule type" value="Genomic_DNA"/>
</dbReference>
<protein>
    <submittedName>
        <fullName evidence="1">Glycosyltransferase</fullName>
    </submittedName>
</protein>
<reference evidence="1 2" key="1">
    <citation type="journal article" date="2022" name="Plant J.">
        <title>Chromosome-level genome of Camellia lanceoleosa provides a valuable resource for understanding genome evolution and self-incompatibility.</title>
        <authorList>
            <person name="Gong W."/>
            <person name="Xiao S."/>
            <person name="Wang L."/>
            <person name="Liao Z."/>
            <person name="Chang Y."/>
            <person name="Mo W."/>
            <person name="Hu G."/>
            <person name="Li W."/>
            <person name="Zhao G."/>
            <person name="Zhu H."/>
            <person name="Hu X."/>
            <person name="Ji K."/>
            <person name="Xiang X."/>
            <person name="Song Q."/>
            <person name="Yuan D."/>
            <person name="Jin S."/>
            <person name="Zhang L."/>
        </authorList>
    </citation>
    <scope>NUCLEOTIDE SEQUENCE [LARGE SCALE GENOMIC DNA]</scope>
    <source>
        <strain evidence="1">SQ_2022a</strain>
    </source>
</reference>
<organism evidence="1 2">
    <name type="scientific">Camellia lanceoleosa</name>
    <dbReference type="NCBI Taxonomy" id="1840588"/>
    <lineage>
        <taxon>Eukaryota</taxon>
        <taxon>Viridiplantae</taxon>
        <taxon>Streptophyta</taxon>
        <taxon>Embryophyta</taxon>
        <taxon>Tracheophyta</taxon>
        <taxon>Spermatophyta</taxon>
        <taxon>Magnoliopsida</taxon>
        <taxon>eudicotyledons</taxon>
        <taxon>Gunneridae</taxon>
        <taxon>Pentapetalae</taxon>
        <taxon>asterids</taxon>
        <taxon>Ericales</taxon>
        <taxon>Theaceae</taxon>
        <taxon>Camellia</taxon>
    </lineage>
</organism>
<name>A0ACC0GBP6_9ERIC</name>
<accession>A0ACC0GBP6</accession>
<sequence>MMTLNQNTKNKISNSLRTGLSVRPAPFSVPVLLLNRSTRTCNLQASAFESPRHTHTHTHTPKFVRPTDRMVLRYLVRRGSRPQQGGPSRPSPQLLVPLLLLCVLMVVTVVFEITSRVEPQQQQHRNLTRLELELEESTSSRSSNIKDLGAAPQTKRATTRAPAPVPVARQLESDAKDNNWQRNNNLSGPYHNWRLFKADYQEMLHNLRIYVYPDVFINNQSFARVFLPHPNPKDPKLGNYFSEHAFKTALLGSSIVTSRAEEAHFFFMPFSINAMRNDPRLHSAKSISDFVAQYTNRISSEFKFWNASGGADHFYACCHSIGREAASKHHDLHNSAIQITCSSSYFQRLFISHKDVGLPQVWPRPPHQLLNPPHARNKLVFFAGRKQNSRIREKILASWGNDTLMDIFSGNLSFPYEEGFRRSKYCLHVKGYEVNTARVSDAIHYGCIPIIISNYYDLPFANVLDWSKFSIIISEEDVAFLKKILLSVSRQMYLTMYHNLCLVRRHFRWHTPPRSYDSFYMTAYQLWLRRGLQLLSSN</sequence>
<dbReference type="Proteomes" id="UP001060215">
    <property type="component" value="Chromosome 10"/>
</dbReference>
<proteinExistence type="predicted"/>